<name>A0A0F9USH5_9ZZZZ</name>
<dbReference type="InterPro" id="IPR004089">
    <property type="entry name" value="MCPsignal_dom"/>
</dbReference>
<keyword evidence="1" id="KW-0807">Transducer</keyword>
<dbReference type="GO" id="GO:0007165">
    <property type="term" value="P:signal transduction"/>
    <property type="evidence" value="ECO:0007669"/>
    <property type="project" value="UniProtKB-KW"/>
</dbReference>
<evidence type="ECO:0000256" key="2">
    <source>
        <dbReference type="ARBA" id="ARBA00029447"/>
    </source>
</evidence>
<sequence length="662" mass="71511">MSKNLLIPTCVLTILATGGFAGYSAFEYNKGVEADRYYASVATTLQNNVERTIAVSMRAARDTSYTGELEQLASAVNQAINSLGSGNISAGIPPAPESIDSALRSLMEPWANVEVAVESIAASRETNSTFSRQSAEARSVAGQLQNELKAAMTLIEGNGQVDERARKALTESWNDLRSNLEIVTTGSDSSAEALRIAHDSAAEFISVVAQYGNLMPRDPELINPLLAGYRTAQNFQRVAWRALESSSGQVDNAPHAQAIWAARTNLNSALTTLQHAVNSLPQTRPINGLILTGAIGIFLFTSLASLLLILRNTSARMKQAETMGTSIRSSQKERSTELALLLEEMERVAAGDLTQTITTGKDSTDEIASVLNDVFGFVRSLVQDVQQTIVNLSAASEQTLTMARNVNRNHNEQDRAISHITSLVQELGSFTDQTDTLTNTTRESSQQVTEQVKNGSKAVQEVHEGVMKLSQSNMNIMHHTKAMTENIQNLERLVDVVKKVASQSTSLAFNAHLVADAVDDDRLSKRIRVSAEAMTQLATHANEASEQITAALSGINSAAKDTQYVLDDSQKEIQELKTRSDSALSALGAISEQTNELADHITSVMQQTSQLKRQSGQVSETIESIHHYATEQSAASEQTASAISNLNDQAQSVGQTLANFKV</sequence>
<keyword evidence="4" id="KW-0472">Membrane</keyword>
<evidence type="ECO:0000313" key="7">
    <source>
        <dbReference type="EMBL" id="KKN96060.1"/>
    </source>
</evidence>
<dbReference type="EMBL" id="LAZR01000066">
    <property type="protein sequence ID" value="KKN96060.1"/>
    <property type="molecule type" value="Genomic_DNA"/>
</dbReference>
<evidence type="ECO:0000259" key="6">
    <source>
        <dbReference type="PROSITE" id="PS50885"/>
    </source>
</evidence>
<accession>A0A0F9USH5</accession>
<dbReference type="PANTHER" id="PTHR32089:SF112">
    <property type="entry name" value="LYSOZYME-LIKE PROTEIN-RELATED"/>
    <property type="match status" value="1"/>
</dbReference>
<comment type="caution">
    <text evidence="7">The sequence shown here is derived from an EMBL/GenBank/DDBJ whole genome shotgun (WGS) entry which is preliminary data.</text>
</comment>
<evidence type="ECO:0000256" key="3">
    <source>
        <dbReference type="SAM" id="Coils"/>
    </source>
</evidence>
<organism evidence="7">
    <name type="scientific">marine sediment metagenome</name>
    <dbReference type="NCBI Taxonomy" id="412755"/>
    <lineage>
        <taxon>unclassified sequences</taxon>
        <taxon>metagenomes</taxon>
        <taxon>ecological metagenomes</taxon>
    </lineage>
</organism>
<dbReference type="PROSITE" id="PS50885">
    <property type="entry name" value="HAMP"/>
    <property type="match status" value="1"/>
</dbReference>
<dbReference type="PROSITE" id="PS50111">
    <property type="entry name" value="CHEMOTAXIS_TRANSDUC_2"/>
    <property type="match status" value="1"/>
</dbReference>
<proteinExistence type="inferred from homology"/>
<evidence type="ECO:0000259" key="5">
    <source>
        <dbReference type="PROSITE" id="PS50111"/>
    </source>
</evidence>
<feature type="transmembrane region" description="Helical" evidence="4">
    <location>
        <begin position="288"/>
        <end position="310"/>
    </location>
</feature>
<comment type="similarity">
    <text evidence="2">Belongs to the methyl-accepting chemotaxis (MCP) protein family.</text>
</comment>
<feature type="coiled-coil region" evidence="3">
    <location>
        <begin position="559"/>
        <end position="586"/>
    </location>
</feature>
<evidence type="ECO:0008006" key="8">
    <source>
        <dbReference type="Google" id="ProtNLM"/>
    </source>
</evidence>
<evidence type="ECO:0000256" key="1">
    <source>
        <dbReference type="ARBA" id="ARBA00023224"/>
    </source>
</evidence>
<dbReference type="GO" id="GO:0016020">
    <property type="term" value="C:membrane"/>
    <property type="evidence" value="ECO:0007669"/>
    <property type="project" value="InterPro"/>
</dbReference>
<dbReference type="Pfam" id="PF00015">
    <property type="entry name" value="MCPsignal"/>
    <property type="match status" value="1"/>
</dbReference>
<keyword evidence="3" id="KW-0175">Coiled coil</keyword>
<feature type="domain" description="HAMP" evidence="6">
    <location>
        <begin position="338"/>
        <end position="386"/>
    </location>
</feature>
<keyword evidence="4" id="KW-0812">Transmembrane</keyword>
<feature type="domain" description="Methyl-accepting transducer" evidence="5">
    <location>
        <begin position="388"/>
        <end position="647"/>
    </location>
</feature>
<dbReference type="PANTHER" id="PTHR32089">
    <property type="entry name" value="METHYL-ACCEPTING CHEMOTAXIS PROTEIN MCPB"/>
    <property type="match status" value="1"/>
</dbReference>
<dbReference type="SUPFAM" id="SSF58104">
    <property type="entry name" value="Methyl-accepting chemotaxis protein (MCP) signaling domain"/>
    <property type="match status" value="1"/>
</dbReference>
<dbReference type="Gene3D" id="1.10.287.950">
    <property type="entry name" value="Methyl-accepting chemotaxis protein"/>
    <property type="match status" value="1"/>
</dbReference>
<keyword evidence="4" id="KW-1133">Transmembrane helix</keyword>
<gene>
    <name evidence="7" type="ORF">LCGC14_0169890</name>
</gene>
<protein>
    <recommendedName>
        <fullName evidence="8">Methyl-accepting transducer domain-containing protein</fullName>
    </recommendedName>
</protein>
<dbReference type="InterPro" id="IPR003660">
    <property type="entry name" value="HAMP_dom"/>
</dbReference>
<dbReference type="AlphaFoldDB" id="A0A0F9USH5"/>
<evidence type="ECO:0000256" key="4">
    <source>
        <dbReference type="SAM" id="Phobius"/>
    </source>
</evidence>
<reference evidence="7" key="1">
    <citation type="journal article" date="2015" name="Nature">
        <title>Complex archaea that bridge the gap between prokaryotes and eukaryotes.</title>
        <authorList>
            <person name="Spang A."/>
            <person name="Saw J.H."/>
            <person name="Jorgensen S.L."/>
            <person name="Zaremba-Niedzwiedzka K."/>
            <person name="Martijn J."/>
            <person name="Lind A.E."/>
            <person name="van Eijk R."/>
            <person name="Schleper C."/>
            <person name="Guy L."/>
            <person name="Ettema T.J."/>
        </authorList>
    </citation>
    <scope>NUCLEOTIDE SEQUENCE</scope>
</reference>